<feature type="domain" description="HTH crp-type" evidence="4">
    <location>
        <begin position="145"/>
        <end position="210"/>
    </location>
</feature>
<dbReference type="SMART" id="SM00419">
    <property type="entry name" value="HTH_CRP"/>
    <property type="match status" value="1"/>
</dbReference>
<comment type="caution">
    <text evidence="5">The sequence shown here is derived from an EMBL/GenBank/DDBJ whole genome shotgun (WGS) entry which is preliminary data.</text>
</comment>
<keyword evidence="6" id="KW-1185">Reference proteome</keyword>
<dbReference type="Proteomes" id="UP000475249">
    <property type="component" value="Unassembled WGS sequence"/>
</dbReference>
<dbReference type="InterPro" id="IPR018490">
    <property type="entry name" value="cNMP-bd_dom_sf"/>
</dbReference>
<dbReference type="InterPro" id="IPR000595">
    <property type="entry name" value="cNMP-bd_dom"/>
</dbReference>
<dbReference type="Gene3D" id="1.10.10.10">
    <property type="entry name" value="Winged helix-like DNA-binding domain superfamily/Winged helix DNA-binding domain"/>
    <property type="match status" value="1"/>
</dbReference>
<evidence type="ECO:0000256" key="3">
    <source>
        <dbReference type="ARBA" id="ARBA00023163"/>
    </source>
</evidence>
<keyword evidence="2" id="KW-0238">DNA-binding</keyword>
<dbReference type="GO" id="GO:0005829">
    <property type="term" value="C:cytosol"/>
    <property type="evidence" value="ECO:0007669"/>
    <property type="project" value="TreeGrafter"/>
</dbReference>
<evidence type="ECO:0000313" key="6">
    <source>
        <dbReference type="Proteomes" id="UP000475249"/>
    </source>
</evidence>
<keyword evidence="3" id="KW-0804">Transcription</keyword>
<reference evidence="5 6" key="1">
    <citation type="submission" date="2020-01" db="EMBL/GenBank/DDBJ databases">
        <title>Bacteria diversity of Porities sp.</title>
        <authorList>
            <person name="Wang G."/>
        </authorList>
    </citation>
    <scope>NUCLEOTIDE SEQUENCE [LARGE SCALE GENOMIC DNA]</scope>
    <source>
        <strain evidence="5 6">R33</strain>
    </source>
</reference>
<dbReference type="PANTHER" id="PTHR24567">
    <property type="entry name" value="CRP FAMILY TRANSCRIPTIONAL REGULATORY PROTEIN"/>
    <property type="match status" value="1"/>
</dbReference>
<dbReference type="PANTHER" id="PTHR24567:SF26">
    <property type="entry name" value="REGULATORY PROTEIN YEIL"/>
    <property type="match status" value="1"/>
</dbReference>
<dbReference type="Gene3D" id="2.60.120.10">
    <property type="entry name" value="Jelly Rolls"/>
    <property type="match status" value="1"/>
</dbReference>
<dbReference type="RefSeq" id="WP_161437322.1">
    <property type="nucleotide sequence ID" value="NZ_WXYO01000009.1"/>
</dbReference>
<dbReference type="GO" id="GO:0003700">
    <property type="term" value="F:DNA-binding transcription factor activity"/>
    <property type="evidence" value="ECO:0007669"/>
    <property type="project" value="TreeGrafter"/>
</dbReference>
<accession>A0A6L9EHS7</accession>
<dbReference type="AlphaFoldDB" id="A0A6L9EHS7"/>
<sequence>MKADLEKHYGYVFEDSLLSEIEKVGRLMEVKQGDILIDLNQEIRFMPLLFEGAIKILREDKDGDELLLYFIEKGDSCAMTFSCCMGSGTSEIRAVAEVDTRLVMIPVAYMELWMEKYQSWRRFVLDSYHGRMTELLETVDTLAFMKMDERLLKYLQDRAMVTHDDVIHATHQEVALDLHTSRVVVSRLLKRLEREGKIAMERHAIKLLQL</sequence>
<organism evidence="5 6">
    <name type="scientific">Poritiphilus flavus</name>
    <dbReference type="NCBI Taxonomy" id="2697053"/>
    <lineage>
        <taxon>Bacteria</taxon>
        <taxon>Pseudomonadati</taxon>
        <taxon>Bacteroidota</taxon>
        <taxon>Flavobacteriia</taxon>
        <taxon>Flavobacteriales</taxon>
        <taxon>Flavobacteriaceae</taxon>
        <taxon>Poritiphilus</taxon>
    </lineage>
</organism>
<dbReference type="SUPFAM" id="SSF46785">
    <property type="entry name" value="Winged helix' DNA-binding domain"/>
    <property type="match status" value="1"/>
</dbReference>
<dbReference type="GO" id="GO:0003677">
    <property type="term" value="F:DNA binding"/>
    <property type="evidence" value="ECO:0007669"/>
    <property type="project" value="UniProtKB-KW"/>
</dbReference>
<dbReference type="Pfam" id="PF13545">
    <property type="entry name" value="HTH_Crp_2"/>
    <property type="match status" value="1"/>
</dbReference>
<dbReference type="InterPro" id="IPR050397">
    <property type="entry name" value="Env_Response_Regulators"/>
</dbReference>
<dbReference type="InterPro" id="IPR036388">
    <property type="entry name" value="WH-like_DNA-bd_sf"/>
</dbReference>
<dbReference type="EMBL" id="WXYO01000009">
    <property type="protein sequence ID" value="NAS14281.1"/>
    <property type="molecule type" value="Genomic_DNA"/>
</dbReference>
<protein>
    <submittedName>
        <fullName evidence="5">Helix-turn-helix domain-containing protein</fullName>
    </submittedName>
</protein>
<evidence type="ECO:0000313" key="5">
    <source>
        <dbReference type="EMBL" id="NAS14281.1"/>
    </source>
</evidence>
<dbReference type="SUPFAM" id="SSF51206">
    <property type="entry name" value="cAMP-binding domain-like"/>
    <property type="match status" value="1"/>
</dbReference>
<dbReference type="InterPro" id="IPR012318">
    <property type="entry name" value="HTH_CRP"/>
</dbReference>
<name>A0A6L9EHS7_9FLAO</name>
<keyword evidence="1" id="KW-0805">Transcription regulation</keyword>
<dbReference type="InterPro" id="IPR036390">
    <property type="entry name" value="WH_DNA-bd_sf"/>
</dbReference>
<evidence type="ECO:0000256" key="1">
    <source>
        <dbReference type="ARBA" id="ARBA00023015"/>
    </source>
</evidence>
<proteinExistence type="predicted"/>
<evidence type="ECO:0000259" key="4">
    <source>
        <dbReference type="PROSITE" id="PS51063"/>
    </source>
</evidence>
<dbReference type="InterPro" id="IPR014710">
    <property type="entry name" value="RmlC-like_jellyroll"/>
</dbReference>
<dbReference type="CDD" id="cd00038">
    <property type="entry name" value="CAP_ED"/>
    <property type="match status" value="1"/>
</dbReference>
<gene>
    <name evidence="5" type="ORF">GTQ38_19880</name>
</gene>
<dbReference type="PROSITE" id="PS51063">
    <property type="entry name" value="HTH_CRP_2"/>
    <property type="match status" value="1"/>
</dbReference>
<evidence type="ECO:0000256" key="2">
    <source>
        <dbReference type="ARBA" id="ARBA00023125"/>
    </source>
</evidence>